<accession>A0A1D7U4A0</accession>
<name>A0A1D7U4A0_9HYPH</name>
<sequence>MSSEPLEKTDLEVSEQEIDDVLAEFDGDARAAIRALLHDQAELIRDAQQAVSRGFIRGAFSAGARRLDVEDEV</sequence>
<organism evidence="1 2">
    <name type="scientific">Bosea vaviloviae</name>
    <dbReference type="NCBI Taxonomy" id="1526658"/>
    <lineage>
        <taxon>Bacteria</taxon>
        <taxon>Pseudomonadati</taxon>
        <taxon>Pseudomonadota</taxon>
        <taxon>Alphaproteobacteria</taxon>
        <taxon>Hyphomicrobiales</taxon>
        <taxon>Boseaceae</taxon>
        <taxon>Bosea</taxon>
    </lineage>
</organism>
<keyword evidence="2" id="KW-1185">Reference proteome</keyword>
<protein>
    <submittedName>
        <fullName evidence="1">Uncharacterized protein</fullName>
    </submittedName>
</protein>
<evidence type="ECO:0000313" key="2">
    <source>
        <dbReference type="Proteomes" id="UP000094969"/>
    </source>
</evidence>
<gene>
    <name evidence="1" type="ORF">BHK69_18710</name>
</gene>
<evidence type="ECO:0000313" key="1">
    <source>
        <dbReference type="EMBL" id="AOO82200.1"/>
    </source>
</evidence>
<dbReference type="AlphaFoldDB" id="A0A1D7U4A0"/>
<dbReference type="KEGG" id="bvv:BHK69_18710"/>
<dbReference type="Proteomes" id="UP000094969">
    <property type="component" value="Chromosome"/>
</dbReference>
<dbReference type="STRING" id="1526658.BHK69_18710"/>
<dbReference type="EMBL" id="CP017147">
    <property type="protein sequence ID" value="AOO82200.1"/>
    <property type="molecule type" value="Genomic_DNA"/>
</dbReference>
<reference evidence="1 2" key="1">
    <citation type="journal article" date="2015" name="Antonie Van Leeuwenhoek">
        <title>Bosea vaviloviae sp. nov., a new species of slow-growing rhizobia isolated from nodules of the relict species Vavilovia formosa (Stev.) Fed.</title>
        <authorList>
            <person name="Safronova V.I."/>
            <person name="Kuznetsova I.G."/>
            <person name="Sazanova A.L."/>
            <person name="Kimeklis A.K."/>
            <person name="Belimov A.A."/>
            <person name="Andronov E.E."/>
            <person name="Pinaev A.G."/>
            <person name="Chizhevskaya E.P."/>
            <person name="Pukhaev A.R."/>
            <person name="Popov K.P."/>
            <person name="Willems A."/>
            <person name="Tikhonovich I.A."/>
        </authorList>
    </citation>
    <scope>NUCLEOTIDE SEQUENCE [LARGE SCALE GENOMIC DNA]</scope>
    <source>
        <strain evidence="1 2">Vaf18</strain>
    </source>
</reference>
<proteinExistence type="predicted"/>